<dbReference type="PATRIC" id="fig|512565.3.peg.229"/>
<organism evidence="1 2">
    <name type="scientific">Actinoplanes missouriensis (strain ATCC 14538 / DSM 43046 / CBS 188.64 / JCM 3121 / NBRC 102363 / NCIMB 12654 / NRRL B-3342 / UNCC 431)</name>
    <dbReference type="NCBI Taxonomy" id="512565"/>
    <lineage>
        <taxon>Bacteria</taxon>
        <taxon>Bacillati</taxon>
        <taxon>Actinomycetota</taxon>
        <taxon>Actinomycetes</taxon>
        <taxon>Micromonosporales</taxon>
        <taxon>Micromonosporaceae</taxon>
        <taxon>Actinoplanes</taxon>
    </lineage>
</organism>
<keyword evidence="2" id="KW-1185">Reference proteome</keyword>
<dbReference type="STRING" id="512565.AMIS_2250"/>
<dbReference type="AlphaFoldDB" id="I0GXF8"/>
<dbReference type="RefSeq" id="WP_014440345.1">
    <property type="nucleotide sequence ID" value="NC_017093.1"/>
</dbReference>
<dbReference type="HOGENOM" id="CLU_3075876_0_0_11"/>
<proteinExistence type="predicted"/>
<dbReference type="EMBL" id="AP012319">
    <property type="protein sequence ID" value="BAL85445.1"/>
    <property type="molecule type" value="Genomic_DNA"/>
</dbReference>
<evidence type="ECO:0000313" key="2">
    <source>
        <dbReference type="Proteomes" id="UP000007882"/>
    </source>
</evidence>
<name>I0GXF8_ACTM4</name>
<gene>
    <name evidence="1" type="ordered locus">AMIS_2250</name>
</gene>
<dbReference type="Proteomes" id="UP000007882">
    <property type="component" value="Chromosome"/>
</dbReference>
<protein>
    <submittedName>
        <fullName evidence="1">Uncharacterized protein</fullName>
    </submittedName>
</protein>
<reference evidence="1 2" key="1">
    <citation type="submission" date="2012-02" db="EMBL/GenBank/DDBJ databases">
        <title>Complete genome sequence of Actinoplanes missouriensis 431 (= NBRC 102363).</title>
        <authorList>
            <person name="Ohnishi Y."/>
            <person name="Ishikawa J."/>
            <person name="Sekine M."/>
            <person name="Hosoyama A."/>
            <person name="Harada T."/>
            <person name="Narita H."/>
            <person name="Hata T."/>
            <person name="Konno Y."/>
            <person name="Tutikane K."/>
            <person name="Fujita N."/>
            <person name="Horinouchi S."/>
            <person name="Hayakawa M."/>
        </authorList>
    </citation>
    <scope>NUCLEOTIDE SEQUENCE [LARGE SCALE GENOMIC DNA]</scope>
    <source>
        <strain evidence="2">ATCC 14538 / DSM 43046 / CBS 188.64 / JCM 3121 / NBRC 102363 / NCIMB 12654 / NRRL B-3342 / UNCC 431</strain>
    </source>
</reference>
<dbReference type="KEGG" id="ams:AMIS_2250"/>
<sequence length="52" mass="5540">MTLLMLNVALVLVGLPLIIGAMTLIAAVCGCPELLPDPRRPRAARTRTAVWA</sequence>
<evidence type="ECO:0000313" key="1">
    <source>
        <dbReference type="EMBL" id="BAL85445.1"/>
    </source>
</evidence>
<accession>I0GXF8</accession>